<keyword evidence="2" id="KW-0472">Membrane</keyword>
<sequence length="223" mass="24337">MDLTQIDARHASEDAATEVDERSQRLGKQVAAVRRRSRLIHSLRTFLPGAIIGLIVLNFGWIIVTSIINSMNVYDGNSNEIRMTNPRYHGQTGKGEHYTISGLEAVRRGKDATTVMLKSPVMEFKGDADGTTRVAAVNGVFDQQSRKFIMTGNVLLVTGGSDFTFKTEEAIVDLDNSTVYGDKHVEGTSSVGHIVGESFVISDNGNSVRFTGRGDAQVKAEMK</sequence>
<evidence type="ECO:0000256" key="2">
    <source>
        <dbReference type="SAM" id="Phobius"/>
    </source>
</evidence>
<keyword evidence="2" id="KW-0812">Transmembrane</keyword>
<dbReference type="InterPro" id="IPR010664">
    <property type="entry name" value="LipoPS_assembly_LptC-rel"/>
</dbReference>
<feature type="transmembrane region" description="Helical" evidence="2">
    <location>
        <begin position="45"/>
        <end position="64"/>
    </location>
</feature>
<dbReference type="STRING" id="715226.ABI_02140"/>
<dbReference type="Pfam" id="PF06835">
    <property type="entry name" value="LptC"/>
    <property type="match status" value="1"/>
</dbReference>
<evidence type="ECO:0000256" key="1">
    <source>
        <dbReference type="SAM" id="MobiDB-lite"/>
    </source>
</evidence>
<dbReference type="AlphaFoldDB" id="F4QIM4"/>
<accession>F4QIM4</accession>
<reference evidence="4" key="1">
    <citation type="submission" date="2011-03" db="EMBL/GenBank/DDBJ databases">
        <title>Draft genome sequence of Brevundimonas diminuta.</title>
        <authorList>
            <person name="Brown P.J.B."/>
            <person name="Buechlein A."/>
            <person name="Hemmerich C."/>
            <person name="Brun Y.V."/>
        </authorList>
    </citation>
    <scope>NUCLEOTIDE SEQUENCE [LARGE SCALE GENOMIC DNA]</scope>
    <source>
        <strain evidence="4">C19</strain>
    </source>
</reference>
<organism evidence="3 4">
    <name type="scientific">Asticcacaulis biprosthecium C19</name>
    <dbReference type="NCBI Taxonomy" id="715226"/>
    <lineage>
        <taxon>Bacteria</taxon>
        <taxon>Pseudomonadati</taxon>
        <taxon>Pseudomonadota</taxon>
        <taxon>Alphaproteobacteria</taxon>
        <taxon>Caulobacterales</taxon>
        <taxon>Caulobacteraceae</taxon>
        <taxon>Asticcacaulis</taxon>
    </lineage>
</organism>
<keyword evidence="2" id="KW-1133">Transmembrane helix</keyword>
<feature type="compositionally biased region" description="Basic and acidic residues" evidence="1">
    <location>
        <begin position="7"/>
        <end position="20"/>
    </location>
</feature>
<evidence type="ECO:0008006" key="5">
    <source>
        <dbReference type="Google" id="ProtNLM"/>
    </source>
</evidence>
<feature type="region of interest" description="Disordered" evidence="1">
    <location>
        <begin position="1"/>
        <end position="20"/>
    </location>
</feature>
<name>F4QIM4_9CAUL</name>
<evidence type="ECO:0000313" key="4">
    <source>
        <dbReference type="Proteomes" id="UP000006512"/>
    </source>
</evidence>
<dbReference type="RefSeq" id="WP_006270949.1">
    <property type="nucleotide sequence ID" value="NZ_GL883077.1"/>
</dbReference>
<keyword evidence="4" id="KW-1185">Reference proteome</keyword>
<dbReference type="OrthoDB" id="7202252at2"/>
<dbReference type="eggNOG" id="COG5375">
    <property type="taxonomic scope" value="Bacteria"/>
</dbReference>
<evidence type="ECO:0000313" key="3">
    <source>
        <dbReference type="EMBL" id="EGF91783.1"/>
    </source>
</evidence>
<dbReference type="HOGENOM" id="CLU_1264779_0_0_5"/>
<dbReference type="EMBL" id="GL883077">
    <property type="protein sequence ID" value="EGF91783.1"/>
    <property type="molecule type" value="Genomic_DNA"/>
</dbReference>
<proteinExistence type="predicted"/>
<gene>
    <name evidence="3" type="ORF">ABI_02140</name>
</gene>
<dbReference type="Proteomes" id="UP000006512">
    <property type="component" value="Unassembled WGS sequence"/>
</dbReference>
<protein>
    <recommendedName>
        <fullName evidence="5">Lipopolysaccharide-assembly, LptC-related family protein</fullName>
    </recommendedName>
</protein>